<accession>A0A561BSH0</accession>
<dbReference type="OrthoDB" id="3377594at2"/>
<gene>
    <name evidence="1" type="ORF">FB561_2961</name>
</gene>
<protein>
    <submittedName>
        <fullName evidence="1">Uncharacterized protein</fullName>
    </submittedName>
</protein>
<comment type="caution">
    <text evidence="1">The sequence shown here is derived from an EMBL/GenBank/DDBJ whole genome shotgun (WGS) entry which is preliminary data.</text>
</comment>
<name>A0A561BSH0_9ACTN</name>
<evidence type="ECO:0000313" key="2">
    <source>
        <dbReference type="Proteomes" id="UP000318380"/>
    </source>
</evidence>
<keyword evidence="2" id="KW-1185">Reference proteome</keyword>
<dbReference type="AlphaFoldDB" id="A0A561BSH0"/>
<dbReference type="EMBL" id="VIVK01000001">
    <property type="protein sequence ID" value="TWD81837.1"/>
    <property type="molecule type" value="Genomic_DNA"/>
</dbReference>
<reference evidence="1 2" key="1">
    <citation type="submission" date="2019-06" db="EMBL/GenBank/DDBJ databases">
        <title>Sequencing the genomes of 1000 actinobacteria strains.</title>
        <authorList>
            <person name="Klenk H.-P."/>
        </authorList>
    </citation>
    <scope>NUCLEOTIDE SEQUENCE [LARGE SCALE GENOMIC DNA]</scope>
    <source>
        <strain evidence="1 2">DSM 24683</strain>
    </source>
</reference>
<proteinExistence type="predicted"/>
<organism evidence="1 2">
    <name type="scientific">Kribbella amoyensis</name>
    <dbReference type="NCBI Taxonomy" id="996641"/>
    <lineage>
        <taxon>Bacteria</taxon>
        <taxon>Bacillati</taxon>
        <taxon>Actinomycetota</taxon>
        <taxon>Actinomycetes</taxon>
        <taxon>Propionibacteriales</taxon>
        <taxon>Kribbellaceae</taxon>
        <taxon>Kribbella</taxon>
    </lineage>
</organism>
<sequence length="226" mass="24138">MSNSAYHPIGGGTDLAEALETVERLLDYAGGRQYVEVELVVRTDSRAALRFLDPAAPGIRSVELHTTRPAIDDLAPHIPNDHRRTPDGLGVDDGNDGIWLALSPTDTAALATLAQLPAVPAEVTVDEVPLASFDPTEIPQVGSKEAAMVEWTLERWPAVPSLDLVPDAKHAAIALSINSTGLWNLTPAPPRYNLYIVTRASPTHTPHATLAAQAVNRQVTGPPEGY</sequence>
<evidence type="ECO:0000313" key="1">
    <source>
        <dbReference type="EMBL" id="TWD81837.1"/>
    </source>
</evidence>
<dbReference type="RefSeq" id="WP_145807017.1">
    <property type="nucleotide sequence ID" value="NZ_VIVK01000001.1"/>
</dbReference>
<dbReference type="Proteomes" id="UP000318380">
    <property type="component" value="Unassembled WGS sequence"/>
</dbReference>